<comment type="caution">
    <text evidence="1">The sequence shown here is derived from an EMBL/GenBank/DDBJ whole genome shotgun (WGS) entry which is preliminary data.</text>
</comment>
<dbReference type="AlphaFoldDB" id="A0A645FRV2"/>
<proteinExistence type="predicted"/>
<gene>
    <name evidence="1" type="ORF">SDC9_163786</name>
</gene>
<accession>A0A645FRV2</accession>
<reference evidence="1" key="1">
    <citation type="submission" date="2019-08" db="EMBL/GenBank/DDBJ databases">
        <authorList>
            <person name="Kucharzyk K."/>
            <person name="Murdoch R.W."/>
            <person name="Higgins S."/>
            <person name="Loffler F."/>
        </authorList>
    </citation>
    <scope>NUCLEOTIDE SEQUENCE</scope>
</reference>
<dbReference type="AntiFam" id="ANF00007">
    <property type="entry name" value="Shadow ORF (opposite clpB)"/>
</dbReference>
<protein>
    <submittedName>
        <fullName evidence="1">Uncharacterized protein</fullName>
    </submittedName>
</protein>
<evidence type="ECO:0000313" key="1">
    <source>
        <dbReference type="EMBL" id="MPN16446.1"/>
    </source>
</evidence>
<organism evidence="1">
    <name type="scientific">bioreactor metagenome</name>
    <dbReference type="NCBI Taxonomy" id="1076179"/>
    <lineage>
        <taxon>unclassified sequences</taxon>
        <taxon>metagenomes</taxon>
        <taxon>ecological metagenomes</taxon>
    </lineage>
</organism>
<dbReference type="EMBL" id="VSSQ01063397">
    <property type="protein sequence ID" value="MPN16446.1"/>
    <property type="molecule type" value="Genomic_DNA"/>
</dbReference>
<sequence length="82" mass="9651">MVDSFQNHIRTKVAREDQNRVFEVHSPALPVCNAPVVEHLQEHVQHVRVRFFHLIEQYHGVRLLTNRFGQHAAFTVADIARW</sequence>
<name>A0A645FRV2_9ZZZZ</name>